<dbReference type="Proteomes" id="UP000077926">
    <property type="component" value="Chromosome"/>
</dbReference>
<keyword evidence="1" id="KW-1133">Transmembrane helix</keyword>
<dbReference type="STRING" id="264697.ABE28_003280"/>
<dbReference type="AlphaFoldDB" id="A0A1B3XJL8"/>
<sequence length="157" mass="18430">MYLIGNVLIALLFAVLLFVLFTFVNVHSFSKHPFTSFFLTLSFLYLFLIMPFKGTNKIYKSKNKIMKSIKKDRTLSSADRHQIEKIISNKLKIFYVLFKSGAFSYNELMLELSQWYLNKPFKFKLNIKIKVTKAKHEYENAYISSLQKDLKEAVAFA</sequence>
<keyword evidence="3" id="KW-1185">Reference proteome</keyword>
<organism evidence="2 3">
    <name type="scientific">Peribacillus muralis</name>
    <dbReference type="NCBI Taxonomy" id="264697"/>
    <lineage>
        <taxon>Bacteria</taxon>
        <taxon>Bacillati</taxon>
        <taxon>Bacillota</taxon>
        <taxon>Bacilli</taxon>
        <taxon>Bacillales</taxon>
        <taxon>Bacillaceae</taxon>
        <taxon>Peribacillus</taxon>
    </lineage>
</organism>
<feature type="transmembrane region" description="Helical" evidence="1">
    <location>
        <begin position="34"/>
        <end position="52"/>
    </location>
</feature>
<proteinExistence type="predicted"/>
<dbReference type="RefSeq" id="WP_064463924.1">
    <property type="nucleotide sequence ID" value="NZ_CP017080.1"/>
</dbReference>
<accession>A0A1B3XJL8</accession>
<name>A0A1B3XJL8_9BACI</name>
<evidence type="ECO:0000313" key="2">
    <source>
        <dbReference type="EMBL" id="AOH53362.1"/>
    </source>
</evidence>
<dbReference type="KEGG" id="bmur:ABE28_003280"/>
<evidence type="ECO:0000313" key="3">
    <source>
        <dbReference type="Proteomes" id="UP000077926"/>
    </source>
</evidence>
<dbReference type="EMBL" id="CP017080">
    <property type="protein sequence ID" value="AOH53362.1"/>
    <property type="molecule type" value="Genomic_DNA"/>
</dbReference>
<dbReference type="OrthoDB" id="10013330at2"/>
<reference evidence="2 3" key="1">
    <citation type="submission" date="2016-08" db="EMBL/GenBank/DDBJ databases">
        <title>Complete genome sequence of Bacillus muralis G25-68, a strain with toxicity to nematodes.</title>
        <authorList>
            <person name="Zheng Z."/>
        </authorList>
    </citation>
    <scope>NUCLEOTIDE SEQUENCE [LARGE SCALE GENOMIC DNA]</scope>
    <source>
        <strain evidence="2 3">G25-68</strain>
    </source>
</reference>
<protein>
    <submittedName>
        <fullName evidence="2">Uncharacterized protein</fullName>
    </submittedName>
</protein>
<keyword evidence="1" id="KW-0812">Transmembrane</keyword>
<evidence type="ECO:0000256" key="1">
    <source>
        <dbReference type="SAM" id="Phobius"/>
    </source>
</evidence>
<gene>
    <name evidence="2" type="ORF">ABE28_003280</name>
</gene>
<keyword evidence="1" id="KW-0472">Membrane</keyword>
<feature type="transmembrane region" description="Helical" evidence="1">
    <location>
        <begin position="7"/>
        <end position="28"/>
    </location>
</feature>